<dbReference type="SUPFAM" id="SSF51161">
    <property type="entry name" value="Trimeric LpxA-like enzymes"/>
    <property type="match status" value="1"/>
</dbReference>
<dbReference type="CDD" id="cd04647">
    <property type="entry name" value="LbH_MAT_like"/>
    <property type="match status" value="1"/>
</dbReference>
<name>A0AB39VG25_9FUSO</name>
<dbReference type="PANTHER" id="PTHR23416">
    <property type="entry name" value="SIALIC ACID SYNTHASE-RELATED"/>
    <property type="match status" value="1"/>
</dbReference>
<dbReference type="RefSeq" id="WP_369711130.1">
    <property type="nucleotide sequence ID" value="NZ_CP165644.1"/>
</dbReference>
<dbReference type="PROSITE" id="PS00101">
    <property type="entry name" value="HEXAPEP_TRANSFERASES"/>
    <property type="match status" value="1"/>
</dbReference>
<evidence type="ECO:0000256" key="2">
    <source>
        <dbReference type="ARBA" id="ARBA00022737"/>
    </source>
</evidence>
<evidence type="ECO:0000256" key="1">
    <source>
        <dbReference type="ARBA" id="ARBA00022679"/>
    </source>
</evidence>
<organism evidence="3">
    <name type="scientific">Leptotrichia rugosa</name>
    <dbReference type="NCBI Taxonomy" id="3239302"/>
    <lineage>
        <taxon>Bacteria</taxon>
        <taxon>Fusobacteriati</taxon>
        <taxon>Fusobacteriota</taxon>
        <taxon>Fusobacteriia</taxon>
        <taxon>Fusobacteriales</taxon>
        <taxon>Leptotrichiaceae</taxon>
        <taxon>Leptotrichia</taxon>
    </lineage>
</organism>
<keyword evidence="1" id="KW-0808">Transferase</keyword>
<dbReference type="InterPro" id="IPR051159">
    <property type="entry name" value="Hexapeptide_acetyltransf"/>
</dbReference>
<dbReference type="InterPro" id="IPR018357">
    <property type="entry name" value="Hexapep_transf_CS"/>
</dbReference>
<reference evidence="3" key="1">
    <citation type="submission" date="2024-07" db="EMBL/GenBank/DDBJ databases">
        <authorList>
            <person name="Li X.-J."/>
            <person name="Wang X."/>
        </authorList>
    </citation>
    <scope>NUCLEOTIDE SEQUENCE</scope>
    <source>
        <strain evidence="3">HSP-334</strain>
    </source>
</reference>
<dbReference type="PANTHER" id="PTHR23416:SF78">
    <property type="entry name" value="LIPOPOLYSACCHARIDE BIOSYNTHESIS O-ACETYL TRANSFERASE WBBJ-RELATED"/>
    <property type="match status" value="1"/>
</dbReference>
<protein>
    <submittedName>
        <fullName evidence="3">DapH/DapD/GlmU-related protein</fullName>
    </submittedName>
</protein>
<dbReference type="EMBL" id="CP165644">
    <property type="protein sequence ID" value="XDU66876.1"/>
    <property type="molecule type" value="Genomic_DNA"/>
</dbReference>
<proteinExistence type="predicted"/>
<sequence length="193" mass="21679">MEKSFYEIWKLGMNVIKTKIFFPKARLIRFPFDIRGKKYIKYGKNFTTGTGCRIEAYKFDGKVPNLEIGDNVQINDYVHFSCAESLIIGDNVLIASKVYITDLNHGNYSGKDQSNPQEIVKGRKIYTKPVKIENNVWIGENVSILSGVEIGENAILGANSVVTKNVPKNSIVAGNPAKVIKVYNKNTGEWEKV</sequence>
<accession>A0AB39VG25</accession>
<dbReference type="GO" id="GO:0016740">
    <property type="term" value="F:transferase activity"/>
    <property type="evidence" value="ECO:0007669"/>
    <property type="project" value="UniProtKB-KW"/>
</dbReference>
<dbReference type="KEGG" id="lrug:AB8B22_00265"/>
<dbReference type="Gene3D" id="2.160.10.10">
    <property type="entry name" value="Hexapeptide repeat proteins"/>
    <property type="match status" value="1"/>
</dbReference>
<dbReference type="AlphaFoldDB" id="A0AB39VG25"/>
<gene>
    <name evidence="3" type="ORF">AB8B22_00265</name>
</gene>
<keyword evidence="2" id="KW-0677">Repeat</keyword>
<dbReference type="Pfam" id="PF00132">
    <property type="entry name" value="Hexapep"/>
    <property type="match status" value="1"/>
</dbReference>
<dbReference type="InterPro" id="IPR001451">
    <property type="entry name" value="Hexapep"/>
</dbReference>
<evidence type="ECO:0000313" key="3">
    <source>
        <dbReference type="EMBL" id="XDU66876.1"/>
    </source>
</evidence>
<dbReference type="InterPro" id="IPR011004">
    <property type="entry name" value="Trimer_LpxA-like_sf"/>
</dbReference>